<dbReference type="Pfam" id="PF08379">
    <property type="entry name" value="Bact_transglu_N"/>
    <property type="match status" value="1"/>
</dbReference>
<dbReference type="InterPro" id="IPR038765">
    <property type="entry name" value="Papain-like_cys_pep_sf"/>
</dbReference>
<reference evidence="2 3" key="1">
    <citation type="journal article" date="2016" name="Front. Microbiol.">
        <title>Fuerstia marisgermanicae gen. nov., sp. nov., an Unusual Member of the Phylum Planctomycetes from the German Wadden Sea.</title>
        <authorList>
            <person name="Kohn T."/>
            <person name="Heuer A."/>
            <person name="Jogler M."/>
            <person name="Vollmers J."/>
            <person name="Boedeker C."/>
            <person name="Bunk B."/>
            <person name="Rast P."/>
            <person name="Borchert D."/>
            <person name="Glockner I."/>
            <person name="Freese H.M."/>
            <person name="Klenk H.P."/>
            <person name="Overmann J."/>
            <person name="Kaster A.K."/>
            <person name="Rohde M."/>
            <person name="Wiegand S."/>
            <person name="Jogler C."/>
        </authorList>
    </citation>
    <scope>NUCLEOTIDE SEQUENCE [LARGE SCALE GENOMIC DNA]</scope>
    <source>
        <strain evidence="2 3">NH11</strain>
    </source>
</reference>
<proteinExistence type="predicted"/>
<dbReference type="SMART" id="SM00460">
    <property type="entry name" value="TGc"/>
    <property type="match status" value="1"/>
</dbReference>
<dbReference type="InterPro" id="IPR013589">
    <property type="entry name" value="Bac_transglu_N"/>
</dbReference>
<dbReference type="GO" id="GO:0003810">
    <property type="term" value="F:protein-glutamine gamma-glutamyltransferase activity"/>
    <property type="evidence" value="ECO:0007669"/>
    <property type="project" value="UniProtKB-EC"/>
</dbReference>
<organism evidence="2 3">
    <name type="scientific">Fuerstiella marisgermanici</name>
    <dbReference type="NCBI Taxonomy" id="1891926"/>
    <lineage>
        <taxon>Bacteria</taxon>
        <taxon>Pseudomonadati</taxon>
        <taxon>Planctomycetota</taxon>
        <taxon>Planctomycetia</taxon>
        <taxon>Planctomycetales</taxon>
        <taxon>Planctomycetaceae</taxon>
        <taxon>Fuerstiella</taxon>
    </lineage>
</organism>
<dbReference type="PANTHER" id="PTHR33490:SF7">
    <property type="entry name" value="BLR2979 PROTEIN"/>
    <property type="match status" value="1"/>
</dbReference>
<evidence type="ECO:0000259" key="1">
    <source>
        <dbReference type="SMART" id="SM00460"/>
    </source>
</evidence>
<evidence type="ECO:0000313" key="3">
    <source>
        <dbReference type="Proteomes" id="UP000187735"/>
    </source>
</evidence>
<accession>A0A1P8WRJ5</accession>
<name>A0A1P8WRJ5_9PLAN</name>
<feature type="domain" description="Transglutaminase-like" evidence="1">
    <location>
        <begin position="183"/>
        <end position="254"/>
    </location>
</feature>
<keyword evidence="3" id="KW-1185">Reference proteome</keyword>
<dbReference type="STRING" id="1891926.Fuma_06359"/>
<dbReference type="EC" id="2.3.2.13" evidence="2"/>
<keyword evidence="2" id="KW-0808">Transferase</keyword>
<sequence length="299" mass="33089">MRNLKFRMQYKITHTTSYRYSSPVSICHNVVMLTPQPTQYLQVQSHRLNIVPSPGETTDRVDMFGNTATRFALEQSHSQLSITATSRVTVLPRQLPALEASQTCGQVQAAVNDRTDPNWLSVVPFLYDSPRIQRTSEFAGYAATLVEPQRPILAAMTSLNHQIYTDFKYDKNATKVDTPTKTAFDGRHGVCQDFAHVGVACLRSLNLPARYVSGYLRTHPPEGKERLVGADQSHAWFSVYCGSDLGWVDFDPTNDCLCGIDHIPIAVGRDYSDVVPIKGVFLGGGDPVLSVSVDVAPIE</sequence>
<gene>
    <name evidence="2" type="primary">tgpA_2</name>
    <name evidence="2" type="ORF">Fuma_06359</name>
</gene>
<dbReference type="Pfam" id="PF01841">
    <property type="entry name" value="Transglut_core"/>
    <property type="match status" value="1"/>
</dbReference>
<dbReference type="PANTHER" id="PTHR33490">
    <property type="entry name" value="BLR5614 PROTEIN-RELATED"/>
    <property type="match status" value="1"/>
</dbReference>
<dbReference type="SUPFAM" id="SSF54001">
    <property type="entry name" value="Cysteine proteinases"/>
    <property type="match status" value="1"/>
</dbReference>
<dbReference type="AlphaFoldDB" id="A0A1P8WRJ5"/>
<keyword evidence="2" id="KW-0012">Acyltransferase</keyword>
<dbReference type="Proteomes" id="UP000187735">
    <property type="component" value="Chromosome"/>
</dbReference>
<evidence type="ECO:0000313" key="2">
    <source>
        <dbReference type="EMBL" id="APZ96686.1"/>
    </source>
</evidence>
<dbReference type="Gene3D" id="3.10.620.30">
    <property type="match status" value="1"/>
</dbReference>
<dbReference type="InterPro" id="IPR002931">
    <property type="entry name" value="Transglutaminase-like"/>
</dbReference>
<protein>
    <submittedName>
        <fullName evidence="2">Protein-glutamine gamma-glutamyltransferase</fullName>
        <ecNumber evidence="2">2.3.2.13</ecNumber>
    </submittedName>
</protein>
<dbReference type="KEGG" id="fmr:Fuma_06359"/>
<dbReference type="EMBL" id="CP017641">
    <property type="protein sequence ID" value="APZ96686.1"/>
    <property type="molecule type" value="Genomic_DNA"/>
</dbReference>